<dbReference type="AlphaFoldDB" id="A0A8S1NFA5"/>
<keyword evidence="1" id="KW-1133">Transmembrane helix</keyword>
<dbReference type="Proteomes" id="UP000688137">
    <property type="component" value="Unassembled WGS sequence"/>
</dbReference>
<evidence type="ECO:0000313" key="3">
    <source>
        <dbReference type="Proteomes" id="UP000688137"/>
    </source>
</evidence>
<feature type="transmembrane region" description="Helical" evidence="1">
    <location>
        <begin position="87"/>
        <end position="110"/>
    </location>
</feature>
<evidence type="ECO:0000313" key="2">
    <source>
        <dbReference type="EMBL" id="CAD8088153.1"/>
    </source>
</evidence>
<protein>
    <submittedName>
        <fullName evidence="2">Uncharacterized protein</fullName>
    </submittedName>
</protein>
<proteinExistence type="predicted"/>
<gene>
    <name evidence="2" type="ORF">PPRIM_AZ9-3.1.T0800113</name>
</gene>
<accession>A0A8S1NFA5</accession>
<keyword evidence="1" id="KW-0812">Transmembrane</keyword>
<dbReference type="EMBL" id="CAJJDM010000083">
    <property type="protein sequence ID" value="CAD8088153.1"/>
    <property type="molecule type" value="Genomic_DNA"/>
</dbReference>
<reference evidence="2" key="1">
    <citation type="submission" date="2021-01" db="EMBL/GenBank/DDBJ databases">
        <authorList>
            <consortium name="Genoscope - CEA"/>
            <person name="William W."/>
        </authorList>
    </citation>
    <scope>NUCLEOTIDE SEQUENCE</scope>
</reference>
<evidence type="ECO:0000256" key="1">
    <source>
        <dbReference type="SAM" id="Phobius"/>
    </source>
</evidence>
<keyword evidence="3" id="KW-1185">Reference proteome</keyword>
<comment type="caution">
    <text evidence="2">The sequence shown here is derived from an EMBL/GenBank/DDBJ whole genome shotgun (WGS) entry which is preliminary data.</text>
</comment>
<dbReference type="OMA" id="HYGSYMA"/>
<organism evidence="2 3">
    <name type="scientific">Paramecium primaurelia</name>
    <dbReference type="NCBI Taxonomy" id="5886"/>
    <lineage>
        <taxon>Eukaryota</taxon>
        <taxon>Sar</taxon>
        <taxon>Alveolata</taxon>
        <taxon>Ciliophora</taxon>
        <taxon>Intramacronucleata</taxon>
        <taxon>Oligohymenophorea</taxon>
        <taxon>Peniculida</taxon>
        <taxon>Parameciidae</taxon>
        <taxon>Paramecium</taxon>
    </lineage>
</organism>
<name>A0A8S1NFA5_PARPR</name>
<keyword evidence="1" id="KW-0472">Membrane</keyword>
<sequence length="149" mass="17497">MNLEQIQKELDSINRQTNIINLQCKLYTAYHSFMYRFMNKDNFKVYTFRNHYGSYMALGMAIHNTYHLRQSILKQCIHLTKSKNPTIIKLAAIPITTVYFGVLFGLWHIPSFTGELAIRIYFGMQSAVFDFLVDKESTFQDIPLRSIIK</sequence>